<protein>
    <submittedName>
        <fullName evidence="2">Uncharacterized protein LOC117571302</fullName>
    </submittedName>
</protein>
<dbReference type="AlphaFoldDB" id="A0A6P8XB16"/>
<dbReference type="RefSeq" id="XP_034109263.1">
    <property type="nucleotide sequence ID" value="XM_034253372.2"/>
</dbReference>
<proteinExistence type="predicted"/>
<dbReference type="GeneID" id="117571302"/>
<reference evidence="2" key="1">
    <citation type="submission" date="2025-08" db="UniProtKB">
        <authorList>
            <consortium name="RefSeq"/>
        </authorList>
    </citation>
    <scope>IDENTIFICATION</scope>
    <source>
        <strain evidence="2">15112-1751.03</strain>
        <tissue evidence="2">Whole Adult</tissue>
    </source>
</reference>
<name>A0A6P8XB16_DROAB</name>
<evidence type="ECO:0000313" key="1">
    <source>
        <dbReference type="Proteomes" id="UP000515160"/>
    </source>
</evidence>
<dbReference type="Proteomes" id="UP000515160">
    <property type="component" value="Chromosome 3"/>
</dbReference>
<sequence>MGKQSNRLDFCKFNIQLLSDKSVVLVTATGFESEIFVPQLKNNRIALTNVVCSRQPKNQRSETRLIVRPNLIRSNRITNRRLITATAGLTPALAKASPLGLKFDIKLISNGNVVLVECNGYESEIFLPLISSRSVTMKRVSALELTRYAWQISFNENTEKGRGSAAALAASLAAQAVGLTKLLVSPSDIVSSETSSSLIVKEKKKKNSKLLLKAAGDAKIKELAKYKSPSSAYKL</sequence>
<organism evidence="1 2">
    <name type="scientific">Drosophila albomicans</name>
    <name type="common">Fruit fly</name>
    <dbReference type="NCBI Taxonomy" id="7291"/>
    <lineage>
        <taxon>Eukaryota</taxon>
        <taxon>Metazoa</taxon>
        <taxon>Ecdysozoa</taxon>
        <taxon>Arthropoda</taxon>
        <taxon>Hexapoda</taxon>
        <taxon>Insecta</taxon>
        <taxon>Pterygota</taxon>
        <taxon>Neoptera</taxon>
        <taxon>Endopterygota</taxon>
        <taxon>Diptera</taxon>
        <taxon>Brachycera</taxon>
        <taxon>Muscomorpha</taxon>
        <taxon>Ephydroidea</taxon>
        <taxon>Drosophilidae</taxon>
        <taxon>Drosophila</taxon>
    </lineage>
</organism>
<accession>A0A6P8XB16</accession>
<gene>
    <name evidence="2" type="primary">LOC117571302</name>
</gene>
<keyword evidence="1" id="KW-1185">Reference proteome</keyword>
<dbReference type="OrthoDB" id="8058746at2759"/>
<evidence type="ECO:0000313" key="2">
    <source>
        <dbReference type="RefSeq" id="XP_034109263.1"/>
    </source>
</evidence>